<dbReference type="PROSITE" id="PS50110">
    <property type="entry name" value="RESPONSE_REGULATORY"/>
    <property type="match status" value="1"/>
</dbReference>
<dbReference type="Proteomes" id="UP000031197">
    <property type="component" value="Unassembled WGS sequence"/>
</dbReference>
<organism evidence="6 7">
    <name type="scientific">Alteromonas marina</name>
    <dbReference type="NCBI Taxonomy" id="203795"/>
    <lineage>
        <taxon>Bacteria</taxon>
        <taxon>Pseudomonadati</taxon>
        <taxon>Pseudomonadota</taxon>
        <taxon>Gammaproteobacteria</taxon>
        <taxon>Alteromonadales</taxon>
        <taxon>Alteromonadaceae</taxon>
        <taxon>Alteromonas/Salinimonas group</taxon>
        <taxon>Alteromonas</taxon>
    </lineage>
</organism>
<accession>A0A0B3YVU7</accession>
<dbReference type="Pfam" id="PF00072">
    <property type="entry name" value="Response_reg"/>
    <property type="match status" value="1"/>
</dbReference>
<dbReference type="CDD" id="cd17535">
    <property type="entry name" value="REC_NarL-like"/>
    <property type="match status" value="1"/>
</dbReference>
<evidence type="ECO:0000256" key="1">
    <source>
        <dbReference type="ARBA" id="ARBA00022553"/>
    </source>
</evidence>
<evidence type="ECO:0000259" key="5">
    <source>
        <dbReference type="PROSITE" id="PS50110"/>
    </source>
</evidence>
<dbReference type="Pfam" id="PF00196">
    <property type="entry name" value="GerE"/>
    <property type="match status" value="1"/>
</dbReference>
<dbReference type="Gene3D" id="3.40.50.2300">
    <property type="match status" value="1"/>
</dbReference>
<dbReference type="InterPro" id="IPR058245">
    <property type="entry name" value="NreC/VraR/RcsB-like_REC"/>
</dbReference>
<dbReference type="InterPro" id="IPR000792">
    <property type="entry name" value="Tscrpt_reg_LuxR_C"/>
</dbReference>
<gene>
    <name evidence="6" type="ORF">RJ41_17610</name>
</gene>
<dbReference type="InterPro" id="IPR051015">
    <property type="entry name" value="EvgA-like"/>
</dbReference>
<comment type="caution">
    <text evidence="6">The sequence shown here is derived from an EMBL/GenBank/DDBJ whole genome shotgun (WGS) entry which is preliminary data.</text>
</comment>
<keyword evidence="7" id="KW-1185">Reference proteome</keyword>
<dbReference type="PROSITE" id="PS50043">
    <property type="entry name" value="HTH_LUXR_2"/>
    <property type="match status" value="1"/>
</dbReference>
<dbReference type="SMART" id="SM00421">
    <property type="entry name" value="HTH_LUXR"/>
    <property type="match status" value="1"/>
</dbReference>
<feature type="domain" description="Response regulatory" evidence="5">
    <location>
        <begin position="3"/>
        <end position="120"/>
    </location>
</feature>
<dbReference type="EMBL" id="JWLW01000066">
    <property type="protein sequence ID" value="KHT44669.1"/>
    <property type="molecule type" value="Genomic_DNA"/>
</dbReference>
<dbReference type="InterPro" id="IPR001789">
    <property type="entry name" value="Sig_transdc_resp-reg_receiver"/>
</dbReference>
<dbReference type="GO" id="GO:0003677">
    <property type="term" value="F:DNA binding"/>
    <property type="evidence" value="ECO:0007669"/>
    <property type="project" value="UniProtKB-KW"/>
</dbReference>
<evidence type="ECO:0000256" key="3">
    <source>
        <dbReference type="PROSITE-ProRule" id="PRU00169"/>
    </source>
</evidence>
<dbReference type="GeneID" id="56268376"/>
<dbReference type="RefSeq" id="WP_014950680.1">
    <property type="nucleotide sequence ID" value="NZ_JWLW01000066.1"/>
</dbReference>
<evidence type="ECO:0000256" key="2">
    <source>
        <dbReference type="ARBA" id="ARBA00023125"/>
    </source>
</evidence>
<dbReference type="AlphaFoldDB" id="A0A0B3YVU7"/>
<feature type="domain" description="HTH luxR-type" evidence="4">
    <location>
        <begin position="147"/>
        <end position="212"/>
    </location>
</feature>
<evidence type="ECO:0000313" key="7">
    <source>
        <dbReference type="Proteomes" id="UP000031197"/>
    </source>
</evidence>
<dbReference type="OrthoDB" id="9814495at2"/>
<sequence length="219" mass="24339">MHRILIIDDHPIFRHAMITILGKKFPDSETLEANSISEALTLLEQDAKFDLIMLDLNMPETCGLNGLLEIRNQHPNVPVVIISAETEKQNILQTISYGAVGFISKSSKIEEIATSIESIFEGNVCLPSEILRTPSTRTRMTNDNGISPEQIRSLTRKELTVLKYLTQGLANKVIAYELNISETTVKSHVSSILKKLGASNRVKVVASAANIDFNQYVFN</sequence>
<dbReference type="InterPro" id="IPR016032">
    <property type="entry name" value="Sig_transdc_resp-reg_C-effctor"/>
</dbReference>
<dbReference type="SUPFAM" id="SSF52172">
    <property type="entry name" value="CheY-like"/>
    <property type="match status" value="1"/>
</dbReference>
<dbReference type="SMART" id="SM00448">
    <property type="entry name" value="REC"/>
    <property type="match status" value="1"/>
</dbReference>
<reference evidence="6 7" key="1">
    <citation type="submission" date="2014-12" db="EMBL/GenBank/DDBJ databases">
        <title>Genome sequencing of Alteromonas marina AD001.</title>
        <authorList>
            <person name="Adrian T.G.S."/>
            <person name="Chan K.G."/>
        </authorList>
    </citation>
    <scope>NUCLEOTIDE SEQUENCE [LARGE SCALE GENOMIC DNA]</scope>
    <source>
        <strain evidence="6 7">AD001</strain>
    </source>
</reference>
<evidence type="ECO:0000313" key="6">
    <source>
        <dbReference type="EMBL" id="KHT44669.1"/>
    </source>
</evidence>
<dbReference type="PANTHER" id="PTHR45566">
    <property type="entry name" value="HTH-TYPE TRANSCRIPTIONAL REGULATOR YHJB-RELATED"/>
    <property type="match status" value="1"/>
</dbReference>
<keyword evidence="2" id="KW-0238">DNA-binding</keyword>
<protein>
    <submittedName>
        <fullName evidence="6">LuxR family transcriptional regulator</fullName>
    </submittedName>
</protein>
<evidence type="ECO:0000259" key="4">
    <source>
        <dbReference type="PROSITE" id="PS50043"/>
    </source>
</evidence>
<keyword evidence="1 3" id="KW-0597">Phosphoprotein</keyword>
<name>A0A0B3YVU7_9ALTE</name>
<dbReference type="InterPro" id="IPR011006">
    <property type="entry name" value="CheY-like_superfamily"/>
</dbReference>
<dbReference type="PRINTS" id="PR00038">
    <property type="entry name" value="HTHLUXR"/>
</dbReference>
<dbReference type="PANTHER" id="PTHR45566:SF1">
    <property type="entry name" value="HTH-TYPE TRANSCRIPTIONAL REGULATOR YHJB-RELATED"/>
    <property type="match status" value="1"/>
</dbReference>
<feature type="modified residue" description="4-aspartylphosphate" evidence="3">
    <location>
        <position position="55"/>
    </location>
</feature>
<dbReference type="SUPFAM" id="SSF46894">
    <property type="entry name" value="C-terminal effector domain of the bipartite response regulators"/>
    <property type="match status" value="1"/>
</dbReference>
<dbReference type="CDD" id="cd06170">
    <property type="entry name" value="LuxR_C_like"/>
    <property type="match status" value="1"/>
</dbReference>
<proteinExistence type="predicted"/>
<dbReference type="GO" id="GO:0006355">
    <property type="term" value="P:regulation of DNA-templated transcription"/>
    <property type="evidence" value="ECO:0007669"/>
    <property type="project" value="InterPro"/>
</dbReference>
<dbReference type="GO" id="GO:0000160">
    <property type="term" value="P:phosphorelay signal transduction system"/>
    <property type="evidence" value="ECO:0007669"/>
    <property type="project" value="InterPro"/>
</dbReference>
<dbReference type="PROSITE" id="PS00622">
    <property type="entry name" value="HTH_LUXR_1"/>
    <property type="match status" value="1"/>
</dbReference>